<dbReference type="PROSITE" id="PS00371">
    <property type="entry name" value="PTS_EIIA_TYPE_1_HIS"/>
    <property type="match status" value="1"/>
</dbReference>
<keyword evidence="5" id="KW-0808">Transferase</keyword>
<dbReference type="AlphaFoldDB" id="A0A7X2D1E5"/>
<feature type="active site" description="Phosphocysteine intermediate; for EIIB activity" evidence="16">
    <location>
        <position position="26"/>
    </location>
</feature>
<dbReference type="SUPFAM" id="SSF55604">
    <property type="entry name" value="Glucose permease domain IIB"/>
    <property type="match status" value="1"/>
</dbReference>
<dbReference type="InterPro" id="IPR013013">
    <property type="entry name" value="PTS_EIIC_1"/>
</dbReference>
<comment type="function">
    <text evidence="12">The phosphoenolpyruvate-dependent sugar phosphotransferase system (sugar PTS), a major carbohydrate active transport system, catalyzes the phosphorylation of incoming sugar substrates concomitantly with their translocation across the cell membrane. This system is involved in sucrose transport.</text>
</comment>
<protein>
    <recommendedName>
        <fullName evidence="14">PTS system sucrose-specific EIIBCA component</fullName>
        <ecNumber evidence="11">2.7.1.211</ecNumber>
    </recommendedName>
    <alternativeName>
        <fullName evidence="15">EIIBCA-Scr</fullName>
    </alternativeName>
</protein>
<keyword evidence="4" id="KW-0762">Sugar transport</keyword>
<dbReference type="PROSITE" id="PS01035">
    <property type="entry name" value="PTS_EIIB_TYPE_1_CYS"/>
    <property type="match status" value="1"/>
</dbReference>
<evidence type="ECO:0000313" key="21">
    <source>
        <dbReference type="EMBL" id="MQW39397.1"/>
    </source>
</evidence>
<evidence type="ECO:0000256" key="15">
    <source>
        <dbReference type="ARBA" id="ARBA00081008"/>
    </source>
</evidence>
<dbReference type="NCBIfam" id="TIGR00830">
    <property type="entry name" value="PTBA"/>
    <property type="match status" value="1"/>
</dbReference>
<proteinExistence type="predicted"/>
<dbReference type="GO" id="GO:0015771">
    <property type="term" value="P:trehalose transport"/>
    <property type="evidence" value="ECO:0007669"/>
    <property type="project" value="TreeGrafter"/>
</dbReference>
<keyword evidence="6" id="KW-0598">Phosphotransferase system</keyword>
<comment type="subcellular location">
    <subcellularLocation>
        <location evidence="1">Cell membrane</location>
        <topology evidence="1">Multi-pass membrane protein</topology>
    </subcellularLocation>
</comment>
<dbReference type="InterPro" id="IPR036878">
    <property type="entry name" value="Glu_permease_IIB"/>
</dbReference>
<evidence type="ECO:0000256" key="7">
    <source>
        <dbReference type="ARBA" id="ARBA00022692"/>
    </source>
</evidence>
<evidence type="ECO:0000256" key="13">
    <source>
        <dbReference type="ARBA" id="ARBA00048931"/>
    </source>
</evidence>
<keyword evidence="3" id="KW-1003">Cell membrane</keyword>
<name>A0A7X2D1E5_9LACT</name>
<evidence type="ECO:0000259" key="20">
    <source>
        <dbReference type="PROSITE" id="PS51103"/>
    </source>
</evidence>
<evidence type="ECO:0000256" key="5">
    <source>
        <dbReference type="ARBA" id="ARBA00022679"/>
    </source>
</evidence>
<accession>A0A7X2D1E5</accession>
<dbReference type="InterPro" id="IPR011055">
    <property type="entry name" value="Dup_hybrid_motif"/>
</dbReference>
<dbReference type="PANTHER" id="PTHR30175:SF1">
    <property type="entry name" value="PTS SYSTEM ARBUTIN-, CELLOBIOSE-, AND SALICIN-SPECIFIC EIIBC COMPONENT-RELATED"/>
    <property type="match status" value="1"/>
</dbReference>
<evidence type="ECO:0000256" key="8">
    <source>
        <dbReference type="ARBA" id="ARBA00022777"/>
    </source>
</evidence>
<dbReference type="FunFam" id="2.70.70.10:FF:000001">
    <property type="entry name" value="PTS system glucose-specific IIA component"/>
    <property type="match status" value="1"/>
</dbReference>
<evidence type="ECO:0000256" key="12">
    <source>
        <dbReference type="ARBA" id="ARBA00045139"/>
    </source>
</evidence>
<evidence type="ECO:0000313" key="22">
    <source>
        <dbReference type="Proteomes" id="UP000439550"/>
    </source>
</evidence>
<dbReference type="InterPro" id="IPR011297">
    <property type="entry name" value="PTS_IIABC_b_glu"/>
</dbReference>
<dbReference type="Pfam" id="PF02378">
    <property type="entry name" value="PTS_EIIC"/>
    <property type="match status" value="1"/>
</dbReference>
<feature type="domain" description="PTS EIIB type-1" evidence="19">
    <location>
        <begin position="4"/>
        <end position="85"/>
    </location>
</feature>
<evidence type="ECO:0000256" key="17">
    <source>
        <dbReference type="SAM" id="Phobius"/>
    </source>
</evidence>
<keyword evidence="9 17" id="KW-1133">Transmembrane helix</keyword>
<dbReference type="EC" id="2.7.1.211" evidence="11"/>
<sequence>MDVQKLAKEILELVGGNANVSHLEHCSTRLRFTLIDDSKANLEALKKTPGVLGAVQNVQTQIIIGNSVVEVYNEVDKLLENDLVNTLETNAKKIKLSTRLLDFIVSIFQPLIPAIAGGGILKSFLMLAALLGLLDKTTQTYQILFFIGDAPLRFLPLLVAMTTAKKLKVNQLVAVSAVSALLTPDLTMMLTKGAHLFGQSLINVNYAYQVFPAILTVICYAQLEKGFTKIVPKVVRTFFVPMFSLVIVVPLTLFILGPIGFTFGQGFASVIMFMFEKFGWIAVAILATLLPFMVVTGMHKAMIPYVITSLGQTGKEIIYNAASLAHNISEAGATFAVALRTKNKELRSTAISAGISSLFGITEPALYGVTILNKRVLYGVMIGSFVGGGSLGLMAVEAYVAVGPGLATLSMFISEKLPNNLLHAVIGLVISFFVSFIATVILWKEPDNEENIKNLKATVLKTPVEGKVLPLENVNDDVFSAKILGDGVAIIPDKGEIYSPSDATVTMVYATKHAIGLKTDDGQEILIHIGIDTVNLKGKYFDVHVKEGQKVKSGELLITFDIEKIQSEGFDPTTIMVLTQPKAAKIVVTESNYVSQFEQLITL</sequence>
<dbReference type="EMBL" id="WITJ01000006">
    <property type="protein sequence ID" value="MQW39397.1"/>
    <property type="molecule type" value="Genomic_DNA"/>
</dbReference>
<dbReference type="InterPro" id="IPR050558">
    <property type="entry name" value="PTS_Sugar-Specific_Components"/>
</dbReference>
<keyword evidence="8" id="KW-0418">Kinase</keyword>
<dbReference type="GO" id="GO:0090589">
    <property type="term" value="F:protein-phosphocysteine-trehalose phosphotransferase system transporter activity"/>
    <property type="evidence" value="ECO:0007669"/>
    <property type="project" value="TreeGrafter"/>
</dbReference>
<dbReference type="GO" id="GO:0008982">
    <property type="term" value="F:protein-N(PI)-phosphohistidine-sugar phosphotransferase activity"/>
    <property type="evidence" value="ECO:0007669"/>
    <property type="project" value="InterPro"/>
</dbReference>
<dbReference type="Proteomes" id="UP000439550">
    <property type="component" value="Unassembled WGS sequence"/>
</dbReference>
<feature type="transmembrane region" description="Helical" evidence="17">
    <location>
        <begin position="141"/>
        <end position="160"/>
    </location>
</feature>
<dbReference type="PANTHER" id="PTHR30175">
    <property type="entry name" value="PHOSPHOTRANSFERASE SYSTEM TRANSPORT PROTEIN"/>
    <property type="match status" value="1"/>
</dbReference>
<dbReference type="GO" id="GO:0005886">
    <property type="term" value="C:plasma membrane"/>
    <property type="evidence" value="ECO:0007669"/>
    <property type="project" value="UniProtKB-SubCell"/>
</dbReference>
<dbReference type="Pfam" id="PF00358">
    <property type="entry name" value="PTS_EIIA_1"/>
    <property type="match status" value="1"/>
</dbReference>
<keyword evidence="10 17" id="KW-0472">Membrane</keyword>
<dbReference type="SUPFAM" id="SSF51261">
    <property type="entry name" value="Duplicated hybrid motif"/>
    <property type="match status" value="1"/>
</dbReference>
<feature type="transmembrane region" description="Helical" evidence="17">
    <location>
        <begin position="235"/>
        <end position="257"/>
    </location>
</feature>
<dbReference type="GO" id="GO:0009401">
    <property type="term" value="P:phosphoenolpyruvate-dependent sugar phosphotransferase system"/>
    <property type="evidence" value="ECO:0007669"/>
    <property type="project" value="UniProtKB-KW"/>
</dbReference>
<dbReference type="PROSITE" id="PS51103">
    <property type="entry name" value="PTS_EIIC_TYPE_1"/>
    <property type="match status" value="1"/>
</dbReference>
<dbReference type="InterPro" id="IPR001996">
    <property type="entry name" value="PTS_IIB_1"/>
</dbReference>
<dbReference type="Gene3D" id="3.30.1360.60">
    <property type="entry name" value="Glucose permease domain IIB"/>
    <property type="match status" value="1"/>
</dbReference>
<evidence type="ECO:0000256" key="9">
    <source>
        <dbReference type="ARBA" id="ARBA00022989"/>
    </source>
</evidence>
<dbReference type="Gene3D" id="2.70.70.10">
    <property type="entry name" value="Glucose Permease (Domain IIA)"/>
    <property type="match status" value="1"/>
</dbReference>
<dbReference type="PROSITE" id="PS51098">
    <property type="entry name" value="PTS_EIIB_TYPE_1"/>
    <property type="match status" value="1"/>
</dbReference>
<dbReference type="InterPro" id="IPR003352">
    <property type="entry name" value="PTS_EIIC"/>
</dbReference>
<feature type="domain" description="PTS EIIA type-1" evidence="18">
    <location>
        <begin position="476"/>
        <end position="580"/>
    </location>
</feature>
<organism evidence="21 22">
    <name type="scientific">Lactococcus hircilactis</name>
    <dbReference type="NCBI Taxonomy" id="1494462"/>
    <lineage>
        <taxon>Bacteria</taxon>
        <taxon>Bacillati</taxon>
        <taxon>Bacillota</taxon>
        <taxon>Bacilli</taxon>
        <taxon>Lactobacillales</taxon>
        <taxon>Streptococcaceae</taxon>
        <taxon>Lactococcus</taxon>
    </lineage>
</organism>
<evidence type="ECO:0000256" key="1">
    <source>
        <dbReference type="ARBA" id="ARBA00004651"/>
    </source>
</evidence>
<evidence type="ECO:0000256" key="11">
    <source>
        <dbReference type="ARBA" id="ARBA00044053"/>
    </source>
</evidence>
<feature type="transmembrane region" description="Helical" evidence="17">
    <location>
        <begin position="277"/>
        <end position="295"/>
    </location>
</feature>
<feature type="transmembrane region" description="Helical" evidence="17">
    <location>
        <begin position="421"/>
        <end position="443"/>
    </location>
</feature>
<dbReference type="GO" id="GO:0016301">
    <property type="term" value="F:kinase activity"/>
    <property type="evidence" value="ECO:0007669"/>
    <property type="project" value="UniProtKB-KW"/>
</dbReference>
<feature type="domain" description="PTS EIIC type-1" evidence="20">
    <location>
        <begin position="102"/>
        <end position="454"/>
    </location>
</feature>
<evidence type="ECO:0000256" key="6">
    <source>
        <dbReference type="ARBA" id="ARBA00022683"/>
    </source>
</evidence>
<evidence type="ECO:0000256" key="10">
    <source>
        <dbReference type="ARBA" id="ARBA00023136"/>
    </source>
</evidence>
<feature type="transmembrane region" description="Helical" evidence="17">
    <location>
        <begin position="206"/>
        <end position="223"/>
    </location>
</feature>
<dbReference type="Pfam" id="PF00367">
    <property type="entry name" value="PTS_EIIB"/>
    <property type="match status" value="1"/>
</dbReference>
<dbReference type="PROSITE" id="PS51093">
    <property type="entry name" value="PTS_EIIA_TYPE_1"/>
    <property type="match status" value="1"/>
</dbReference>
<comment type="caution">
    <text evidence="21">The sequence shown here is derived from an EMBL/GenBank/DDBJ whole genome shotgun (WGS) entry which is preliminary data.</text>
</comment>
<dbReference type="InterPro" id="IPR001127">
    <property type="entry name" value="PTS_EIIA_1_perm"/>
</dbReference>
<evidence type="ECO:0000256" key="4">
    <source>
        <dbReference type="ARBA" id="ARBA00022597"/>
    </source>
</evidence>
<comment type="catalytic activity">
    <reaction evidence="13">
        <text>N(pros)-phospho-L-histidyl-[protein](out) + sucrose = sucrose 6(G)-phosphate(in) + L-histidyl-[protein]</text>
        <dbReference type="Rhea" id="RHEA:49236"/>
        <dbReference type="Rhea" id="RHEA-COMP:9745"/>
        <dbReference type="Rhea" id="RHEA-COMP:9746"/>
        <dbReference type="ChEBI" id="CHEBI:17992"/>
        <dbReference type="ChEBI" id="CHEBI:29979"/>
        <dbReference type="ChEBI" id="CHEBI:64837"/>
        <dbReference type="ChEBI" id="CHEBI:91002"/>
        <dbReference type="EC" id="2.7.1.211"/>
    </reaction>
</comment>
<keyword evidence="7 17" id="KW-0812">Transmembrane</keyword>
<keyword evidence="2" id="KW-0813">Transport</keyword>
<evidence type="ECO:0000259" key="18">
    <source>
        <dbReference type="PROSITE" id="PS51093"/>
    </source>
</evidence>
<evidence type="ECO:0000256" key="14">
    <source>
        <dbReference type="ARBA" id="ARBA00074554"/>
    </source>
</evidence>
<dbReference type="RefSeq" id="WP_153496072.1">
    <property type="nucleotide sequence ID" value="NZ_CBCRWP010000003.1"/>
</dbReference>
<dbReference type="NCBIfam" id="TIGR01995">
    <property type="entry name" value="PTS-II-ABC-beta"/>
    <property type="match status" value="1"/>
</dbReference>
<keyword evidence="22" id="KW-1185">Reference proteome</keyword>
<reference evidence="21 22" key="1">
    <citation type="submission" date="2019-10" db="EMBL/GenBank/DDBJ databases">
        <authorList>
            <person name="Dong K."/>
        </authorList>
    </citation>
    <scope>NUCLEOTIDE SEQUENCE [LARGE SCALE GENOMIC DNA]</scope>
    <source>
        <strain evidence="21 22">DSM 28960</strain>
    </source>
</reference>
<dbReference type="OrthoDB" id="9769191at2"/>
<evidence type="ECO:0000256" key="16">
    <source>
        <dbReference type="PROSITE-ProRule" id="PRU00421"/>
    </source>
</evidence>
<gene>
    <name evidence="21" type="ORF">GHI93_05515</name>
</gene>
<evidence type="ECO:0000256" key="3">
    <source>
        <dbReference type="ARBA" id="ARBA00022475"/>
    </source>
</evidence>
<evidence type="ECO:0000259" key="19">
    <source>
        <dbReference type="PROSITE" id="PS51098"/>
    </source>
</evidence>
<dbReference type="InterPro" id="IPR018113">
    <property type="entry name" value="PTrfase_EIIB_Cys"/>
</dbReference>
<evidence type="ECO:0000256" key="2">
    <source>
        <dbReference type="ARBA" id="ARBA00022448"/>
    </source>
</evidence>
<dbReference type="CDD" id="cd00212">
    <property type="entry name" value="PTS_IIB_glc"/>
    <property type="match status" value="1"/>
</dbReference>
<dbReference type="FunFam" id="3.30.1360.60:FF:000001">
    <property type="entry name" value="PTS system glucose-specific IIBC component PtsG"/>
    <property type="match status" value="1"/>
</dbReference>